<feature type="chain" id="PRO_5043371761" description="Secreted protein" evidence="1">
    <location>
        <begin position="27"/>
        <end position="80"/>
    </location>
</feature>
<comment type="caution">
    <text evidence="2">The sequence shown here is derived from an EMBL/GenBank/DDBJ whole genome shotgun (WGS) entry which is preliminary data.</text>
</comment>
<proteinExistence type="predicted"/>
<dbReference type="EMBL" id="BPLR01011399">
    <property type="protein sequence ID" value="GIY46340.1"/>
    <property type="molecule type" value="Genomic_DNA"/>
</dbReference>
<dbReference type="AlphaFoldDB" id="A0AAV4TNC2"/>
<reference evidence="2 3" key="1">
    <citation type="submission" date="2021-06" db="EMBL/GenBank/DDBJ databases">
        <title>Caerostris extrusa draft genome.</title>
        <authorList>
            <person name="Kono N."/>
            <person name="Arakawa K."/>
        </authorList>
    </citation>
    <scope>NUCLEOTIDE SEQUENCE [LARGE SCALE GENOMIC DNA]</scope>
</reference>
<sequence length="80" mass="9433">MSSSPLCLSLSFKLLLCRILKPLVQVCECLCSVTRMALLCAEEVVSSWQVVTFLDLPWYYRMMKMSDLPRLRKFRLLWLE</sequence>
<evidence type="ECO:0000313" key="2">
    <source>
        <dbReference type="EMBL" id="GIY46340.1"/>
    </source>
</evidence>
<dbReference type="Proteomes" id="UP001054945">
    <property type="component" value="Unassembled WGS sequence"/>
</dbReference>
<keyword evidence="3" id="KW-1185">Reference proteome</keyword>
<evidence type="ECO:0000256" key="1">
    <source>
        <dbReference type="SAM" id="SignalP"/>
    </source>
</evidence>
<feature type="signal peptide" evidence="1">
    <location>
        <begin position="1"/>
        <end position="26"/>
    </location>
</feature>
<protein>
    <recommendedName>
        <fullName evidence="4">Secreted protein</fullName>
    </recommendedName>
</protein>
<gene>
    <name evidence="2" type="ORF">CEXT_241541</name>
</gene>
<evidence type="ECO:0000313" key="3">
    <source>
        <dbReference type="Proteomes" id="UP001054945"/>
    </source>
</evidence>
<accession>A0AAV4TNC2</accession>
<evidence type="ECO:0008006" key="4">
    <source>
        <dbReference type="Google" id="ProtNLM"/>
    </source>
</evidence>
<name>A0AAV4TNC2_CAEEX</name>
<organism evidence="2 3">
    <name type="scientific">Caerostris extrusa</name>
    <name type="common">Bark spider</name>
    <name type="synonym">Caerostris bankana</name>
    <dbReference type="NCBI Taxonomy" id="172846"/>
    <lineage>
        <taxon>Eukaryota</taxon>
        <taxon>Metazoa</taxon>
        <taxon>Ecdysozoa</taxon>
        <taxon>Arthropoda</taxon>
        <taxon>Chelicerata</taxon>
        <taxon>Arachnida</taxon>
        <taxon>Araneae</taxon>
        <taxon>Araneomorphae</taxon>
        <taxon>Entelegynae</taxon>
        <taxon>Araneoidea</taxon>
        <taxon>Araneidae</taxon>
        <taxon>Caerostris</taxon>
    </lineage>
</organism>
<keyword evidence="1" id="KW-0732">Signal</keyword>